<reference evidence="1" key="1">
    <citation type="journal article" date="2017" name="Science">
        <title>Giant viruses with an expanded complement of translation system components.</title>
        <authorList>
            <person name="Schulz F."/>
            <person name="Yutin N."/>
            <person name="Ivanova N.N."/>
            <person name="Ortega D.R."/>
            <person name="Lee T.K."/>
            <person name="Vierheilig J."/>
            <person name="Daims H."/>
            <person name="Horn M."/>
            <person name="Wagner M."/>
            <person name="Jensen G.J."/>
            <person name="Kyrpides N.C."/>
            <person name="Koonin E.V."/>
            <person name="Woyke T."/>
        </authorList>
    </citation>
    <scope>NUCLEOTIDE SEQUENCE</scope>
    <source>
        <strain evidence="1">ILV1</strain>
    </source>
</reference>
<gene>
    <name evidence="1" type="ORF">Indivirus_5_41</name>
</gene>
<protein>
    <submittedName>
        <fullName evidence="1">Uncharacterized protein</fullName>
    </submittedName>
</protein>
<dbReference type="EMBL" id="KY684089">
    <property type="protein sequence ID" value="ARF09918.1"/>
    <property type="molecule type" value="Genomic_DNA"/>
</dbReference>
<proteinExistence type="predicted"/>
<sequence length="82" mass="9639">MSIPWTIVLKTPKSYDRAEYLGTIDVLLGKYNICKKAFRISNENLYVYITGDTCEINKLYKDFMLNIIRISKRVDCGFTKKY</sequence>
<name>A0A1V0SE51_9VIRU</name>
<accession>A0A1V0SE51</accession>
<evidence type="ECO:0000313" key="1">
    <source>
        <dbReference type="EMBL" id="ARF09918.1"/>
    </source>
</evidence>
<organism evidence="1">
    <name type="scientific">Indivirus ILV1</name>
    <dbReference type="NCBI Taxonomy" id="1977633"/>
    <lineage>
        <taxon>Viruses</taxon>
        <taxon>Varidnaviria</taxon>
        <taxon>Bamfordvirae</taxon>
        <taxon>Nucleocytoviricota</taxon>
        <taxon>Megaviricetes</taxon>
        <taxon>Imitervirales</taxon>
        <taxon>Mimiviridae</taxon>
        <taxon>Klosneuvirinae</taxon>
        <taxon>Indivirus</taxon>
    </lineage>
</organism>